<dbReference type="AlphaFoldDB" id="A0A9Q0ZRX5"/>
<accession>A0A9Q0ZRX5</accession>
<proteinExistence type="predicted"/>
<protein>
    <submittedName>
        <fullName evidence="1">Uncharacterized protein</fullName>
    </submittedName>
</protein>
<keyword evidence="2" id="KW-1185">Reference proteome</keyword>
<gene>
    <name evidence="1" type="ORF">OIU79_030762</name>
</gene>
<sequence>MLALGLTSKERITVSASHDESLLKNEQNMDFKELRFIMLHRLFSI</sequence>
<evidence type="ECO:0000313" key="1">
    <source>
        <dbReference type="EMBL" id="KAJ6744491.1"/>
    </source>
</evidence>
<dbReference type="EMBL" id="JAPFFK010000009">
    <property type="protein sequence ID" value="KAJ6744491.1"/>
    <property type="molecule type" value="Genomic_DNA"/>
</dbReference>
<reference evidence="1" key="2">
    <citation type="journal article" date="2023" name="Int. J. Mol. Sci.">
        <title>De Novo Assembly and Annotation of 11 Diverse Shrub Willow (Salix) Genomes Reveals Novel Gene Organization in Sex-Linked Regions.</title>
        <authorList>
            <person name="Hyden B."/>
            <person name="Feng K."/>
            <person name="Yates T.B."/>
            <person name="Jawdy S."/>
            <person name="Cereghino C."/>
            <person name="Smart L.B."/>
            <person name="Muchero W."/>
        </authorList>
    </citation>
    <scope>NUCLEOTIDE SEQUENCE</scope>
    <source>
        <tissue evidence="1">Shoot tip</tissue>
    </source>
</reference>
<evidence type="ECO:0000313" key="2">
    <source>
        <dbReference type="Proteomes" id="UP001151532"/>
    </source>
</evidence>
<reference evidence="1" key="1">
    <citation type="submission" date="2022-11" db="EMBL/GenBank/DDBJ databases">
        <authorList>
            <person name="Hyden B.L."/>
            <person name="Feng K."/>
            <person name="Yates T."/>
            <person name="Jawdy S."/>
            <person name="Smart L.B."/>
            <person name="Muchero W."/>
        </authorList>
    </citation>
    <scope>NUCLEOTIDE SEQUENCE</scope>
    <source>
        <tissue evidence="1">Shoot tip</tissue>
    </source>
</reference>
<organism evidence="1 2">
    <name type="scientific">Salix purpurea</name>
    <name type="common">Purple osier willow</name>
    <dbReference type="NCBI Taxonomy" id="77065"/>
    <lineage>
        <taxon>Eukaryota</taxon>
        <taxon>Viridiplantae</taxon>
        <taxon>Streptophyta</taxon>
        <taxon>Embryophyta</taxon>
        <taxon>Tracheophyta</taxon>
        <taxon>Spermatophyta</taxon>
        <taxon>Magnoliopsida</taxon>
        <taxon>eudicotyledons</taxon>
        <taxon>Gunneridae</taxon>
        <taxon>Pentapetalae</taxon>
        <taxon>rosids</taxon>
        <taxon>fabids</taxon>
        <taxon>Malpighiales</taxon>
        <taxon>Salicaceae</taxon>
        <taxon>Saliceae</taxon>
        <taxon>Salix</taxon>
    </lineage>
</organism>
<dbReference type="Proteomes" id="UP001151532">
    <property type="component" value="Chromosome 19"/>
</dbReference>
<name>A0A9Q0ZRX5_SALPP</name>
<comment type="caution">
    <text evidence="1">The sequence shown here is derived from an EMBL/GenBank/DDBJ whole genome shotgun (WGS) entry which is preliminary data.</text>
</comment>